<dbReference type="PANTHER" id="PTHR28208">
    <property type="entry name" value="PHOSPHATIDATE PHOSPHATASE APP1"/>
    <property type="match status" value="1"/>
</dbReference>
<evidence type="ECO:0000313" key="3">
    <source>
        <dbReference type="EMBL" id="RUP50186.1"/>
    </source>
</evidence>
<dbReference type="OrthoDB" id="2117591at2759"/>
<comment type="caution">
    <text evidence="3">The sequence shown here is derived from an EMBL/GenBank/DDBJ whole genome shotgun (WGS) entry which is preliminary data.</text>
</comment>
<dbReference type="InterPro" id="IPR052935">
    <property type="entry name" value="Mg2+_PAP"/>
</dbReference>
<reference evidence="3 4" key="1">
    <citation type="journal article" date="2018" name="New Phytol.">
        <title>Phylogenomics of Endogonaceae and evolution of mycorrhizas within Mucoromycota.</title>
        <authorList>
            <person name="Chang Y."/>
            <person name="Desiro A."/>
            <person name="Na H."/>
            <person name="Sandor L."/>
            <person name="Lipzen A."/>
            <person name="Clum A."/>
            <person name="Barry K."/>
            <person name="Grigoriev I.V."/>
            <person name="Martin F.M."/>
            <person name="Stajich J.E."/>
            <person name="Smith M.E."/>
            <person name="Bonito G."/>
            <person name="Spatafora J.W."/>
        </authorList>
    </citation>
    <scope>NUCLEOTIDE SEQUENCE [LARGE SCALE GENOMIC DNA]</scope>
    <source>
        <strain evidence="3 4">GMNB39</strain>
    </source>
</reference>
<dbReference type="Proteomes" id="UP000268093">
    <property type="component" value="Unassembled WGS sequence"/>
</dbReference>
<dbReference type="EMBL" id="RBNI01001632">
    <property type="protein sequence ID" value="RUP50186.1"/>
    <property type="molecule type" value="Genomic_DNA"/>
</dbReference>
<feature type="domain" description="Phosphatidate phosphatase APP1 catalytic" evidence="2">
    <location>
        <begin position="309"/>
        <end position="416"/>
    </location>
</feature>
<dbReference type="GO" id="GO:0008195">
    <property type="term" value="F:phosphatidate phosphatase activity"/>
    <property type="evidence" value="ECO:0007669"/>
    <property type="project" value="InterPro"/>
</dbReference>
<accession>A0A433DHC2</accession>
<protein>
    <recommendedName>
        <fullName evidence="2">Phosphatidate phosphatase APP1 catalytic domain-containing protein</fullName>
    </recommendedName>
</protein>
<gene>
    <name evidence="3" type="ORF">BC936DRAFT_140039</name>
</gene>
<name>A0A433DHC2_9FUNG</name>
<evidence type="ECO:0000256" key="1">
    <source>
        <dbReference type="SAM" id="MobiDB-lite"/>
    </source>
</evidence>
<proteinExistence type="predicted"/>
<dbReference type="AlphaFoldDB" id="A0A433DHC2"/>
<organism evidence="3 4">
    <name type="scientific">Jimgerdemannia flammicorona</name>
    <dbReference type="NCBI Taxonomy" id="994334"/>
    <lineage>
        <taxon>Eukaryota</taxon>
        <taxon>Fungi</taxon>
        <taxon>Fungi incertae sedis</taxon>
        <taxon>Mucoromycota</taxon>
        <taxon>Mucoromycotina</taxon>
        <taxon>Endogonomycetes</taxon>
        <taxon>Endogonales</taxon>
        <taxon>Endogonaceae</taxon>
        <taxon>Jimgerdemannia</taxon>
    </lineage>
</organism>
<dbReference type="Pfam" id="PF09949">
    <property type="entry name" value="APP1_cat"/>
    <property type="match status" value="1"/>
</dbReference>
<evidence type="ECO:0000259" key="2">
    <source>
        <dbReference type="Pfam" id="PF09949"/>
    </source>
</evidence>
<dbReference type="PANTHER" id="PTHR28208:SF3">
    <property type="entry name" value="PHOSPHATIDATE PHOSPHATASE APP1"/>
    <property type="match status" value="1"/>
</dbReference>
<keyword evidence="4" id="KW-1185">Reference proteome</keyword>
<feature type="region of interest" description="Disordered" evidence="1">
    <location>
        <begin position="175"/>
        <end position="194"/>
    </location>
</feature>
<evidence type="ECO:0000313" key="4">
    <source>
        <dbReference type="Proteomes" id="UP000268093"/>
    </source>
</evidence>
<dbReference type="InterPro" id="IPR019236">
    <property type="entry name" value="APP1_cat"/>
</dbReference>
<sequence length="641" mass="72066">MRALWTPIRRASFSNSHIPFFFRESKIRTMLKASTQVDKTPIAPEHPEPRNPIVDPNVQTATSQDEAELGLNAPEEYEQHCLLFPSYATKQKDDGTTGENWQARIRGWAFQAPKSSRSREVFLDLTSYFTGIHSSTDERWEILKARTQLFWASNFNHGEYTIQVVGVTTSKKMEVEGDPTNKPPTSTLAVAGAAPTPTKSNSFITSASGTITNTISSFWSKPAGEKIGKVVQKIDAKISSHTIKIKPQAGHFQGTIAVTPADFDRWMHEEGFLHSLGHSDTSVRLIKVQAYQSELHPPAYGVVNLVQPEGTSIISVPGMAETYRTLYQRGASIHYVSNGPWQLFPMVRAFFQTYEFPPGSAHMKFYDGLIKSAYQQKENPMASKFFYIRELLKDFPHRKFILIGDTGELDPEIWQTNKYNSTHPINMLILPLFPITSYTTIAREHPDQIIRIFIRDVTTARVKDLPAEEPHASYIKTFPVLISHIYGYYSGPAESATTAPKTPAELKSQMKENEAIAVLVNKQQQMDQHLDAEIPPTPTPEEKRSIVSAVYNDLVQLYSTATPTAQPHNCVRAPTIVAHSAEAQKSEDHTVELKTPLHMFQERIDKLTEGLPGGLFSLFTDAKQILDDNTVKKAFKSNSWW</sequence>